<dbReference type="PANTHER" id="PTHR30443">
    <property type="entry name" value="INNER MEMBRANE PROTEIN"/>
    <property type="match status" value="1"/>
</dbReference>
<evidence type="ECO:0000256" key="3">
    <source>
        <dbReference type="ARBA" id="ARBA00022519"/>
    </source>
</evidence>
<feature type="transmembrane region" description="Helical" evidence="8">
    <location>
        <begin position="124"/>
        <end position="144"/>
    </location>
</feature>
<evidence type="ECO:0000256" key="5">
    <source>
        <dbReference type="ARBA" id="ARBA00022692"/>
    </source>
</evidence>
<keyword evidence="2" id="KW-1003">Cell membrane</keyword>
<dbReference type="Pfam" id="PF08019">
    <property type="entry name" value="EptA_B_N"/>
    <property type="match status" value="1"/>
</dbReference>
<dbReference type="RefSeq" id="WP_323575453.1">
    <property type="nucleotide sequence ID" value="NZ_JAYGJQ010000001.1"/>
</dbReference>
<reference evidence="11 12" key="1">
    <citation type="submission" date="2023-11" db="EMBL/GenBank/DDBJ databases">
        <title>A Novel Polar Bacteriovorax (B. antarcticus) Isolated from the Biocrust in Antarctica.</title>
        <authorList>
            <person name="Mun W."/>
            <person name="Choi S.Y."/>
            <person name="Mitchell R.J."/>
        </authorList>
    </citation>
    <scope>NUCLEOTIDE SEQUENCE [LARGE SCALE GENOMIC DNA]</scope>
    <source>
        <strain evidence="11 12">PP10</strain>
    </source>
</reference>
<keyword evidence="5 8" id="KW-0812">Transmembrane</keyword>
<keyword evidence="7 8" id="KW-0472">Membrane</keyword>
<evidence type="ECO:0000256" key="2">
    <source>
        <dbReference type="ARBA" id="ARBA00022475"/>
    </source>
</evidence>
<feature type="domain" description="Sulfatase N-terminal" evidence="9">
    <location>
        <begin position="239"/>
        <end position="524"/>
    </location>
</feature>
<keyword evidence="4 11" id="KW-0808">Transferase</keyword>
<evidence type="ECO:0000256" key="1">
    <source>
        <dbReference type="ARBA" id="ARBA00004429"/>
    </source>
</evidence>
<feature type="transmembrane region" description="Helical" evidence="8">
    <location>
        <begin position="12"/>
        <end position="36"/>
    </location>
</feature>
<name>A0ABU5VRZ7_9BACT</name>
<evidence type="ECO:0000256" key="8">
    <source>
        <dbReference type="SAM" id="Phobius"/>
    </source>
</evidence>
<evidence type="ECO:0000256" key="7">
    <source>
        <dbReference type="ARBA" id="ARBA00023136"/>
    </source>
</evidence>
<dbReference type="PANTHER" id="PTHR30443:SF0">
    <property type="entry name" value="PHOSPHOETHANOLAMINE TRANSFERASE EPTA"/>
    <property type="match status" value="1"/>
</dbReference>
<dbReference type="InterPro" id="IPR058130">
    <property type="entry name" value="PEA_transf_C"/>
</dbReference>
<accession>A0ABU5VRZ7</accession>
<dbReference type="InterPro" id="IPR017850">
    <property type="entry name" value="Alkaline_phosphatase_core_sf"/>
</dbReference>
<evidence type="ECO:0000256" key="4">
    <source>
        <dbReference type="ARBA" id="ARBA00022679"/>
    </source>
</evidence>
<sequence>MKIKLSQNQLTLIISIFFVLFYNLAFFSKTFAVYPIDTQNIFFLASIVIILISATNLMLSLLLLIMNSFLRVVRLKVVYKRFFLVVFFLAMLAAYVMDTYSTVIDDTMLLNILKTDAKESLDLVTIKLFFYIIFLFVLPMFLIFKIEVKEVLFKKDLVLKLKTILISLVVIFVMTISFGKFYASFLREQKPLRYYTNPTYWIYSMGKFGSSFFKNPSKALEAIGKGSIIPVHDVDRDMVILVVGETARRDSFSLNGNKNETNPLLKKENVLSFTNATSCGTSTAISVPCMFSYFGRSKFNVDDANSTENLLDVLSHTQEVNILWRDNNSDSKGVAVRAKFEDYKTSATNTICDEECRDVGMLVGLQKHIDSVKEKDILIVLHQMGNHGPAYYKRYPKEFEVFRPVCKTSELGKCTNEEITNAYDNAILYTDYFLSKVITLLKANSSKFNTAMLYVSDHGESLGENGIYLHGLPYMMAPKEQKDIAMIMWFGGGMEAETNYVLLKKRLNEPYSHDNVFHTILGMFEVESSVYKPEMDILDGVHIQINSTKNN</sequence>
<feature type="transmembrane region" description="Helical" evidence="8">
    <location>
        <begin position="82"/>
        <end position="104"/>
    </location>
</feature>
<keyword evidence="3" id="KW-0997">Cell inner membrane</keyword>
<evidence type="ECO:0000313" key="12">
    <source>
        <dbReference type="Proteomes" id="UP001302274"/>
    </source>
</evidence>
<feature type="domain" description="Phosphoethanolamine transferase N-terminal" evidence="10">
    <location>
        <begin position="63"/>
        <end position="208"/>
    </location>
</feature>
<dbReference type="InterPro" id="IPR000917">
    <property type="entry name" value="Sulfatase_N"/>
</dbReference>
<dbReference type="CDD" id="cd16017">
    <property type="entry name" value="LptA"/>
    <property type="match status" value="1"/>
</dbReference>
<evidence type="ECO:0000313" key="11">
    <source>
        <dbReference type="EMBL" id="MEA9355824.1"/>
    </source>
</evidence>
<organism evidence="11 12">
    <name type="scientific">Bacteriovorax antarcticus</name>
    <dbReference type="NCBI Taxonomy" id="3088717"/>
    <lineage>
        <taxon>Bacteria</taxon>
        <taxon>Pseudomonadati</taxon>
        <taxon>Bdellovibrionota</taxon>
        <taxon>Bacteriovoracia</taxon>
        <taxon>Bacteriovoracales</taxon>
        <taxon>Bacteriovoracaceae</taxon>
        <taxon>Bacteriovorax</taxon>
    </lineage>
</organism>
<feature type="transmembrane region" description="Helical" evidence="8">
    <location>
        <begin position="164"/>
        <end position="183"/>
    </location>
</feature>
<feature type="transmembrane region" description="Helical" evidence="8">
    <location>
        <begin position="42"/>
        <end position="70"/>
    </location>
</feature>
<dbReference type="NCBIfam" id="NF028537">
    <property type="entry name" value="P_eth_NH2_trans"/>
    <property type="match status" value="1"/>
</dbReference>
<comment type="caution">
    <text evidence="11">The sequence shown here is derived from an EMBL/GenBank/DDBJ whole genome shotgun (WGS) entry which is preliminary data.</text>
</comment>
<protein>
    <submittedName>
        <fullName evidence="11">Phosphoethanolamine--lipid A transferase</fullName>
    </submittedName>
</protein>
<dbReference type="Pfam" id="PF00884">
    <property type="entry name" value="Sulfatase"/>
    <property type="match status" value="1"/>
</dbReference>
<evidence type="ECO:0000256" key="6">
    <source>
        <dbReference type="ARBA" id="ARBA00022989"/>
    </source>
</evidence>
<evidence type="ECO:0000259" key="9">
    <source>
        <dbReference type="Pfam" id="PF00884"/>
    </source>
</evidence>
<dbReference type="SUPFAM" id="SSF53649">
    <property type="entry name" value="Alkaline phosphatase-like"/>
    <property type="match status" value="1"/>
</dbReference>
<keyword evidence="6 8" id="KW-1133">Transmembrane helix</keyword>
<comment type="subcellular location">
    <subcellularLocation>
        <location evidence="1">Cell inner membrane</location>
        <topology evidence="1">Multi-pass membrane protein</topology>
    </subcellularLocation>
</comment>
<evidence type="ECO:0000259" key="10">
    <source>
        <dbReference type="Pfam" id="PF08019"/>
    </source>
</evidence>
<gene>
    <name evidence="11" type="ORF">SHI21_06420</name>
</gene>
<dbReference type="InterPro" id="IPR012549">
    <property type="entry name" value="EptA-like_N"/>
</dbReference>
<dbReference type="Proteomes" id="UP001302274">
    <property type="component" value="Unassembled WGS sequence"/>
</dbReference>
<dbReference type="Gene3D" id="3.40.720.10">
    <property type="entry name" value="Alkaline Phosphatase, subunit A"/>
    <property type="match status" value="1"/>
</dbReference>
<dbReference type="GO" id="GO:0016740">
    <property type="term" value="F:transferase activity"/>
    <property type="evidence" value="ECO:0007669"/>
    <property type="project" value="UniProtKB-KW"/>
</dbReference>
<dbReference type="InterPro" id="IPR040423">
    <property type="entry name" value="PEA_transferase"/>
</dbReference>
<dbReference type="EMBL" id="JAYGJQ010000001">
    <property type="protein sequence ID" value="MEA9355824.1"/>
    <property type="molecule type" value="Genomic_DNA"/>
</dbReference>
<proteinExistence type="predicted"/>
<keyword evidence="12" id="KW-1185">Reference proteome</keyword>